<keyword evidence="3" id="KW-0496">Mitochondrion</keyword>
<dbReference type="SMART" id="SM00244">
    <property type="entry name" value="PHB"/>
    <property type="match status" value="1"/>
</dbReference>
<dbReference type="InterPro" id="IPR050710">
    <property type="entry name" value="Band7/mec-2_domain"/>
</dbReference>
<evidence type="ECO:0000256" key="3">
    <source>
        <dbReference type="ARBA" id="ARBA00023128"/>
    </source>
</evidence>
<dbReference type="PRINTS" id="PR00721">
    <property type="entry name" value="STOMATIN"/>
</dbReference>
<dbReference type="InterPro" id="IPR036013">
    <property type="entry name" value="Band_7/SPFH_dom_sf"/>
</dbReference>
<dbReference type="STRING" id="131310.A0A0N4Z2K9"/>
<evidence type="ECO:0000259" key="5">
    <source>
        <dbReference type="SMART" id="SM00244"/>
    </source>
</evidence>
<dbReference type="WBParaSite" id="PTRK_0000110300.1">
    <property type="protein sequence ID" value="PTRK_0000110300.1"/>
    <property type="gene ID" value="PTRK_0000110300"/>
</dbReference>
<evidence type="ECO:0000256" key="4">
    <source>
        <dbReference type="SAM" id="Coils"/>
    </source>
</evidence>
<evidence type="ECO:0000313" key="7">
    <source>
        <dbReference type="WBParaSite" id="PTRK_0000110300.1"/>
    </source>
</evidence>
<feature type="coiled-coil region" evidence="4">
    <location>
        <begin position="228"/>
        <end position="255"/>
    </location>
</feature>
<protein>
    <submittedName>
        <fullName evidence="7">PHB domain-containing protein</fullName>
    </submittedName>
</protein>
<proteinExistence type="inferred from homology"/>
<dbReference type="InterPro" id="IPR032435">
    <property type="entry name" value="STML2-like_C"/>
</dbReference>
<accession>A0A0N4Z2K9</accession>
<dbReference type="FunFam" id="3.30.479.30:FF:000008">
    <property type="entry name" value="Stomatin-like protein 2, mitochondrial"/>
    <property type="match status" value="1"/>
</dbReference>
<comment type="similarity">
    <text evidence="2">Belongs to the band 7/mec-2 family.</text>
</comment>
<name>A0A0N4Z2K9_PARTI</name>
<dbReference type="CDD" id="cd08829">
    <property type="entry name" value="SPFH_paraslipin"/>
    <property type="match status" value="1"/>
</dbReference>
<organism evidence="6 7">
    <name type="scientific">Parastrongyloides trichosuri</name>
    <name type="common">Possum-specific nematode worm</name>
    <dbReference type="NCBI Taxonomy" id="131310"/>
    <lineage>
        <taxon>Eukaryota</taxon>
        <taxon>Metazoa</taxon>
        <taxon>Ecdysozoa</taxon>
        <taxon>Nematoda</taxon>
        <taxon>Chromadorea</taxon>
        <taxon>Rhabditida</taxon>
        <taxon>Tylenchina</taxon>
        <taxon>Panagrolaimomorpha</taxon>
        <taxon>Strongyloidoidea</taxon>
        <taxon>Strongyloididae</taxon>
        <taxon>Parastrongyloides</taxon>
    </lineage>
</organism>
<dbReference type="Proteomes" id="UP000038045">
    <property type="component" value="Unplaced"/>
</dbReference>
<dbReference type="PANTHER" id="PTHR43327">
    <property type="entry name" value="STOMATIN-LIKE PROTEIN 2, MITOCHONDRIAL"/>
    <property type="match status" value="1"/>
</dbReference>
<dbReference type="InterPro" id="IPR001107">
    <property type="entry name" value="Band_7"/>
</dbReference>
<dbReference type="PANTHER" id="PTHR43327:SF10">
    <property type="entry name" value="STOMATIN-LIKE PROTEIN 2, MITOCHONDRIAL"/>
    <property type="match status" value="1"/>
</dbReference>
<dbReference type="Gene3D" id="3.30.479.30">
    <property type="entry name" value="Band 7 domain"/>
    <property type="match status" value="1"/>
</dbReference>
<evidence type="ECO:0000256" key="2">
    <source>
        <dbReference type="ARBA" id="ARBA00008164"/>
    </source>
</evidence>
<reference evidence="7" key="1">
    <citation type="submission" date="2017-02" db="UniProtKB">
        <authorList>
            <consortium name="WormBaseParasite"/>
        </authorList>
    </citation>
    <scope>IDENTIFICATION</scope>
</reference>
<dbReference type="GO" id="GO:0007005">
    <property type="term" value="P:mitochondrion organization"/>
    <property type="evidence" value="ECO:0007669"/>
    <property type="project" value="TreeGrafter"/>
</dbReference>
<dbReference type="InterPro" id="IPR001972">
    <property type="entry name" value="Stomatin_HflK_fam"/>
</dbReference>
<sequence length="326" mass="36413">MNNSLKLLEKGKILVNYHSYYLQQCRGISNVTNTIVNFVPQQEAWVVERMGKFHKILEPGLNFLLPVIDRIKYVQSLKELAIEIPQQNAITIDNVEVKLESVLYLRVVDPYKASYGVDDPEFASTILAQTTLRSEVGKISLDTVFKEREQLNIKIVDAINKAAEPWGLVCLRYEIRTMSMPPRIQEAMQMQVEAERKKRALILESEGKRDAAINVAEGEKKARILSSEADMQEAINQAEGNAKAIQLNADAQKKAIEQVAEALKSNGGEEAAALSIAEKYVNAFSNLAKENNTMIVPSNTSDINSMVGQALTIYKNVLGKENKKSE</sequence>
<dbReference type="Pfam" id="PF16200">
    <property type="entry name" value="Band_7_C"/>
    <property type="match status" value="1"/>
</dbReference>
<dbReference type="AlphaFoldDB" id="A0A0N4Z2K9"/>
<dbReference type="GO" id="GO:0016020">
    <property type="term" value="C:membrane"/>
    <property type="evidence" value="ECO:0007669"/>
    <property type="project" value="InterPro"/>
</dbReference>
<evidence type="ECO:0000256" key="1">
    <source>
        <dbReference type="ARBA" id="ARBA00004173"/>
    </source>
</evidence>
<dbReference type="SUPFAM" id="SSF117892">
    <property type="entry name" value="Band 7/SPFH domain"/>
    <property type="match status" value="1"/>
</dbReference>
<feature type="domain" description="Band 7" evidence="5">
    <location>
        <begin position="34"/>
        <end position="192"/>
    </location>
</feature>
<keyword evidence="4" id="KW-0175">Coiled coil</keyword>
<comment type="subcellular location">
    <subcellularLocation>
        <location evidence="1">Mitochondrion</location>
    </subcellularLocation>
</comment>
<dbReference type="Pfam" id="PF01145">
    <property type="entry name" value="Band_7"/>
    <property type="match status" value="1"/>
</dbReference>
<dbReference type="GO" id="GO:0005739">
    <property type="term" value="C:mitochondrion"/>
    <property type="evidence" value="ECO:0007669"/>
    <property type="project" value="UniProtKB-SubCell"/>
</dbReference>
<evidence type="ECO:0000313" key="6">
    <source>
        <dbReference type="Proteomes" id="UP000038045"/>
    </source>
</evidence>
<keyword evidence="6" id="KW-1185">Reference proteome</keyword>